<evidence type="ECO:0000259" key="10">
    <source>
        <dbReference type="PROSITE" id="PS50110"/>
    </source>
</evidence>
<evidence type="ECO:0000256" key="2">
    <source>
        <dbReference type="ARBA" id="ARBA00022490"/>
    </source>
</evidence>
<keyword evidence="2" id="KW-0963">Cytoplasm</keyword>
<feature type="modified residue" description="4-aspartylphosphate" evidence="8">
    <location>
        <position position="56"/>
    </location>
</feature>
<keyword evidence="12" id="KW-1185">Reference proteome</keyword>
<dbReference type="PANTHER" id="PTHR42713">
    <property type="entry name" value="HISTIDINE KINASE-RELATED"/>
    <property type="match status" value="1"/>
</dbReference>
<evidence type="ECO:0000259" key="9">
    <source>
        <dbReference type="PROSITE" id="PS01124"/>
    </source>
</evidence>
<dbReference type="InterPro" id="IPR051552">
    <property type="entry name" value="HptR"/>
</dbReference>
<evidence type="ECO:0000256" key="8">
    <source>
        <dbReference type="PROSITE-ProRule" id="PRU00169"/>
    </source>
</evidence>
<evidence type="ECO:0000256" key="7">
    <source>
        <dbReference type="ARBA" id="ARBA00023163"/>
    </source>
</evidence>
<feature type="domain" description="HTH araC/xylS-type" evidence="9">
    <location>
        <begin position="415"/>
        <end position="512"/>
    </location>
</feature>
<dbReference type="InterPro" id="IPR011006">
    <property type="entry name" value="CheY-like_superfamily"/>
</dbReference>
<sequence>MNYNVMLVDDEPTIREGLRTLIPWEELGFRVADTAANGQEALQKCKANAPDLLIADIRMPGMTGLELIGAIRELETDIRILILSGYADFEYAKQAIAHRIDGYLLKPVDEDELIGYLDKLRAEMDAAASAKAGPAGGPDIRIDVLIQSYLSGETLPPASFAQLNERLEWESYEIVLVKPATSNEMVPALMTLIKHKLVGLFDARGRGVTFGMAPYVGIVLKGALGDEKHRRKMYKEIWDSCSEHVIDLFAVSGGEAKRLEELGTSYRKALDRIKNRFFLEKGTISRADRPETERGEADNAEQLDELFANAVGTLYLALEVGNTDTVRQYIQELAEETVSFGCSEEEIKTRFVQLFSAVQDKLTHNRSEKHSLELRAGLVDIYKETRYLGLIERLSAIAEGLAGKADGGGAETLVKRMIDLIHRNYAENLKLEKLAELFNYNSAYMGKLFKQMTGEHFNTYVDKVRIDQAKQLLEQGLKVYQVAEKVGYANVDYFHIKFRKYVGTSPSGYKKQ</sequence>
<dbReference type="SUPFAM" id="SSF46689">
    <property type="entry name" value="Homeodomain-like"/>
    <property type="match status" value="2"/>
</dbReference>
<dbReference type="Gene3D" id="1.10.10.60">
    <property type="entry name" value="Homeodomain-like"/>
    <property type="match status" value="2"/>
</dbReference>
<keyword evidence="3 8" id="KW-0597">Phosphoprotein</keyword>
<dbReference type="InterPro" id="IPR009057">
    <property type="entry name" value="Homeodomain-like_sf"/>
</dbReference>
<name>A0ABW0LQS1_9BACL</name>
<dbReference type="SMART" id="SM00342">
    <property type="entry name" value="HTH_ARAC"/>
    <property type="match status" value="1"/>
</dbReference>
<dbReference type="InterPro" id="IPR001789">
    <property type="entry name" value="Sig_transdc_resp-reg_receiver"/>
</dbReference>
<dbReference type="Pfam" id="PF12833">
    <property type="entry name" value="HTH_18"/>
    <property type="match status" value="1"/>
</dbReference>
<dbReference type="Proteomes" id="UP001596105">
    <property type="component" value="Unassembled WGS sequence"/>
</dbReference>
<gene>
    <name evidence="11" type="ORF">ACFPPD_03055</name>
</gene>
<keyword evidence="6" id="KW-0238">DNA-binding</keyword>
<keyword evidence="7" id="KW-0804">Transcription</keyword>
<dbReference type="EMBL" id="JBHSMH010000005">
    <property type="protein sequence ID" value="MFC5467681.1"/>
    <property type="molecule type" value="Genomic_DNA"/>
</dbReference>
<feature type="domain" description="Response regulatory" evidence="10">
    <location>
        <begin position="4"/>
        <end position="121"/>
    </location>
</feature>
<comment type="caution">
    <text evidence="11">The sequence shown here is derived from an EMBL/GenBank/DDBJ whole genome shotgun (WGS) entry which is preliminary data.</text>
</comment>
<dbReference type="Pfam" id="PF00072">
    <property type="entry name" value="Response_reg"/>
    <property type="match status" value="1"/>
</dbReference>
<dbReference type="RefSeq" id="WP_209743000.1">
    <property type="nucleotide sequence ID" value="NZ_JBHSMH010000005.1"/>
</dbReference>
<dbReference type="CDD" id="cd17536">
    <property type="entry name" value="REC_YesN-like"/>
    <property type="match status" value="1"/>
</dbReference>
<organism evidence="11 12">
    <name type="scientific">Cohnella suwonensis</name>
    <dbReference type="NCBI Taxonomy" id="696072"/>
    <lineage>
        <taxon>Bacteria</taxon>
        <taxon>Bacillati</taxon>
        <taxon>Bacillota</taxon>
        <taxon>Bacilli</taxon>
        <taxon>Bacillales</taxon>
        <taxon>Paenibacillaceae</taxon>
        <taxon>Cohnella</taxon>
    </lineage>
</organism>
<dbReference type="PROSITE" id="PS50110">
    <property type="entry name" value="RESPONSE_REGULATORY"/>
    <property type="match status" value="1"/>
</dbReference>
<dbReference type="PROSITE" id="PS01124">
    <property type="entry name" value="HTH_ARAC_FAMILY_2"/>
    <property type="match status" value="1"/>
</dbReference>
<evidence type="ECO:0000256" key="3">
    <source>
        <dbReference type="ARBA" id="ARBA00022553"/>
    </source>
</evidence>
<accession>A0ABW0LQS1</accession>
<evidence type="ECO:0000313" key="11">
    <source>
        <dbReference type="EMBL" id="MFC5467681.1"/>
    </source>
</evidence>
<evidence type="ECO:0000313" key="12">
    <source>
        <dbReference type="Proteomes" id="UP001596105"/>
    </source>
</evidence>
<evidence type="ECO:0000256" key="4">
    <source>
        <dbReference type="ARBA" id="ARBA00023012"/>
    </source>
</evidence>
<evidence type="ECO:0000256" key="1">
    <source>
        <dbReference type="ARBA" id="ARBA00004496"/>
    </source>
</evidence>
<keyword evidence="4" id="KW-0902">Two-component regulatory system</keyword>
<dbReference type="Gene3D" id="3.40.50.2300">
    <property type="match status" value="1"/>
</dbReference>
<evidence type="ECO:0000256" key="6">
    <source>
        <dbReference type="ARBA" id="ARBA00023125"/>
    </source>
</evidence>
<evidence type="ECO:0000256" key="5">
    <source>
        <dbReference type="ARBA" id="ARBA00023015"/>
    </source>
</evidence>
<keyword evidence="5" id="KW-0805">Transcription regulation</keyword>
<proteinExistence type="predicted"/>
<reference evidence="12" key="1">
    <citation type="journal article" date="2019" name="Int. J. Syst. Evol. Microbiol.">
        <title>The Global Catalogue of Microorganisms (GCM) 10K type strain sequencing project: providing services to taxonomists for standard genome sequencing and annotation.</title>
        <authorList>
            <consortium name="The Broad Institute Genomics Platform"/>
            <consortium name="The Broad Institute Genome Sequencing Center for Infectious Disease"/>
            <person name="Wu L."/>
            <person name="Ma J."/>
        </authorList>
    </citation>
    <scope>NUCLEOTIDE SEQUENCE [LARGE SCALE GENOMIC DNA]</scope>
    <source>
        <strain evidence="12">CCUG 57113</strain>
    </source>
</reference>
<dbReference type="InterPro" id="IPR018060">
    <property type="entry name" value="HTH_AraC"/>
</dbReference>
<protein>
    <submittedName>
        <fullName evidence="11">Response regulator</fullName>
    </submittedName>
</protein>
<dbReference type="InterPro" id="IPR018062">
    <property type="entry name" value="HTH_AraC-typ_CS"/>
</dbReference>
<comment type="subcellular location">
    <subcellularLocation>
        <location evidence="1">Cytoplasm</location>
    </subcellularLocation>
</comment>
<dbReference type="PROSITE" id="PS00041">
    <property type="entry name" value="HTH_ARAC_FAMILY_1"/>
    <property type="match status" value="1"/>
</dbReference>
<dbReference type="PANTHER" id="PTHR42713:SF3">
    <property type="entry name" value="TRANSCRIPTIONAL REGULATORY PROTEIN HPTR"/>
    <property type="match status" value="1"/>
</dbReference>
<dbReference type="SMART" id="SM00448">
    <property type="entry name" value="REC"/>
    <property type="match status" value="1"/>
</dbReference>
<dbReference type="SUPFAM" id="SSF52172">
    <property type="entry name" value="CheY-like"/>
    <property type="match status" value="1"/>
</dbReference>